<dbReference type="SMART" id="SM00132">
    <property type="entry name" value="LIM"/>
    <property type="match status" value="2"/>
</dbReference>
<dbReference type="OrthoDB" id="10068367at2759"/>
<keyword evidence="16" id="KW-1185">Reference proteome</keyword>
<evidence type="ECO:0000259" key="14">
    <source>
        <dbReference type="PROSITE" id="PS50071"/>
    </source>
</evidence>
<reference evidence="15 16" key="1">
    <citation type="submission" date="2015-05" db="EMBL/GenBank/DDBJ databases">
        <title>Evolution of Trichinella species and genotypes.</title>
        <authorList>
            <person name="Korhonen P.K."/>
            <person name="Edoardo P."/>
            <person name="Giuseppe L.R."/>
            <person name="Gasser R.B."/>
        </authorList>
    </citation>
    <scope>NUCLEOTIDE SEQUENCE [LARGE SCALE GENOMIC DNA]</scope>
    <source>
        <strain evidence="15">ISS10</strain>
    </source>
</reference>
<feature type="region of interest" description="Disordered" evidence="12">
    <location>
        <begin position="180"/>
        <end position="244"/>
    </location>
</feature>
<dbReference type="PROSITE" id="PS00027">
    <property type="entry name" value="HOMEOBOX_1"/>
    <property type="match status" value="1"/>
</dbReference>
<evidence type="ECO:0000256" key="11">
    <source>
        <dbReference type="RuleBase" id="RU000682"/>
    </source>
</evidence>
<feature type="domain" description="LIM zinc-binding" evidence="13">
    <location>
        <begin position="2"/>
        <end position="61"/>
    </location>
</feature>
<evidence type="ECO:0000259" key="13">
    <source>
        <dbReference type="PROSITE" id="PS50023"/>
    </source>
</evidence>
<dbReference type="SUPFAM" id="SSF57716">
    <property type="entry name" value="Glucocorticoid receptor-like (DNA-binding domain)"/>
    <property type="match status" value="2"/>
</dbReference>
<dbReference type="AlphaFoldDB" id="A0A0V1LH80"/>
<dbReference type="InterPro" id="IPR050453">
    <property type="entry name" value="LIM_Homeobox_TF"/>
</dbReference>
<dbReference type="PROSITE" id="PS00478">
    <property type="entry name" value="LIM_DOMAIN_1"/>
    <property type="match status" value="2"/>
</dbReference>
<keyword evidence="3" id="KW-0677">Repeat</keyword>
<dbReference type="GO" id="GO:0000981">
    <property type="term" value="F:DNA-binding transcription factor activity, RNA polymerase II-specific"/>
    <property type="evidence" value="ECO:0007669"/>
    <property type="project" value="InterPro"/>
</dbReference>
<evidence type="ECO:0000256" key="4">
    <source>
        <dbReference type="ARBA" id="ARBA00022833"/>
    </source>
</evidence>
<feature type="domain" description="Homeobox" evidence="14">
    <location>
        <begin position="237"/>
        <end position="297"/>
    </location>
</feature>
<gene>
    <name evidence="15" type="primary">lhx1</name>
    <name evidence="15" type="ORF">T02_12989</name>
</gene>
<dbReference type="FunFam" id="2.10.110.10:FF:000006">
    <property type="entry name" value="LIM homeobox transcription factor 1-beta"/>
    <property type="match status" value="1"/>
</dbReference>
<protein>
    <submittedName>
        <fullName evidence="15">LIM/homeobox protein Lhx1</fullName>
    </submittedName>
</protein>
<evidence type="ECO:0000313" key="15">
    <source>
        <dbReference type="EMBL" id="KRZ58864.1"/>
    </source>
</evidence>
<dbReference type="PANTHER" id="PTHR24208:SF105">
    <property type="entry name" value="DLIM1"/>
    <property type="match status" value="1"/>
</dbReference>
<keyword evidence="5 10" id="KW-0440">LIM domain</keyword>
<dbReference type="PROSITE" id="PS50071">
    <property type="entry name" value="HOMEOBOX_2"/>
    <property type="match status" value="1"/>
</dbReference>
<keyword evidence="6 9" id="KW-0238">DNA-binding</keyword>
<evidence type="ECO:0000256" key="12">
    <source>
        <dbReference type="SAM" id="MobiDB-lite"/>
    </source>
</evidence>
<proteinExistence type="predicted"/>
<evidence type="ECO:0000256" key="1">
    <source>
        <dbReference type="ARBA" id="ARBA00004123"/>
    </source>
</evidence>
<dbReference type="Pfam" id="PF00412">
    <property type="entry name" value="LIM"/>
    <property type="match status" value="2"/>
</dbReference>
<dbReference type="PANTHER" id="PTHR24208">
    <property type="entry name" value="LIM/HOMEOBOX PROTEIN LHX"/>
    <property type="match status" value="1"/>
</dbReference>
<dbReference type="Gene3D" id="1.10.10.60">
    <property type="entry name" value="Homeodomain-like"/>
    <property type="match status" value="1"/>
</dbReference>
<dbReference type="CDD" id="cd00086">
    <property type="entry name" value="homeodomain"/>
    <property type="match status" value="1"/>
</dbReference>
<dbReference type="InterPro" id="IPR001781">
    <property type="entry name" value="Znf_LIM"/>
</dbReference>
<dbReference type="InterPro" id="IPR017970">
    <property type="entry name" value="Homeobox_CS"/>
</dbReference>
<evidence type="ECO:0000256" key="7">
    <source>
        <dbReference type="ARBA" id="ARBA00023155"/>
    </source>
</evidence>
<feature type="compositionally biased region" description="Polar residues" evidence="12">
    <location>
        <begin position="187"/>
        <end position="201"/>
    </location>
</feature>
<dbReference type="PROSITE" id="PS50023">
    <property type="entry name" value="LIM_DOMAIN_2"/>
    <property type="match status" value="2"/>
</dbReference>
<feature type="compositionally biased region" description="Low complexity" evidence="12">
    <location>
        <begin position="223"/>
        <end position="236"/>
    </location>
</feature>
<dbReference type="InterPro" id="IPR001356">
    <property type="entry name" value="HD"/>
</dbReference>
<accession>A0A0V1LH80</accession>
<feature type="compositionally biased region" description="Polar residues" evidence="12">
    <location>
        <begin position="209"/>
        <end position="218"/>
    </location>
</feature>
<feature type="region of interest" description="Disordered" evidence="12">
    <location>
        <begin position="125"/>
        <end position="162"/>
    </location>
</feature>
<dbReference type="GO" id="GO:0005634">
    <property type="term" value="C:nucleus"/>
    <property type="evidence" value="ECO:0007669"/>
    <property type="project" value="UniProtKB-SubCell"/>
</dbReference>
<dbReference type="Gene3D" id="2.10.110.10">
    <property type="entry name" value="Cysteine Rich Protein"/>
    <property type="match status" value="2"/>
</dbReference>
<feature type="DNA-binding region" description="Homeobox" evidence="9">
    <location>
        <begin position="239"/>
        <end position="298"/>
    </location>
</feature>
<dbReference type="Proteomes" id="UP000054721">
    <property type="component" value="Unassembled WGS sequence"/>
</dbReference>
<evidence type="ECO:0000256" key="3">
    <source>
        <dbReference type="ARBA" id="ARBA00022737"/>
    </source>
</evidence>
<evidence type="ECO:0000256" key="2">
    <source>
        <dbReference type="ARBA" id="ARBA00022723"/>
    </source>
</evidence>
<dbReference type="EMBL" id="JYDW01000051">
    <property type="protein sequence ID" value="KRZ58864.1"/>
    <property type="molecule type" value="Genomic_DNA"/>
</dbReference>
<dbReference type="STRING" id="6335.A0A0V1LH80"/>
<evidence type="ECO:0000256" key="6">
    <source>
        <dbReference type="ARBA" id="ARBA00023125"/>
    </source>
</evidence>
<dbReference type="Pfam" id="PF00046">
    <property type="entry name" value="Homeodomain"/>
    <property type="match status" value="1"/>
</dbReference>
<dbReference type="GO" id="GO:0046872">
    <property type="term" value="F:metal ion binding"/>
    <property type="evidence" value="ECO:0007669"/>
    <property type="project" value="UniProtKB-KW"/>
</dbReference>
<keyword evidence="7 9" id="KW-0371">Homeobox</keyword>
<comment type="caution">
    <text evidence="15">The sequence shown here is derived from an EMBL/GenBank/DDBJ whole genome shotgun (WGS) entry which is preliminary data.</text>
</comment>
<evidence type="ECO:0000256" key="5">
    <source>
        <dbReference type="ARBA" id="ARBA00023038"/>
    </source>
</evidence>
<feature type="domain" description="LIM zinc-binding" evidence="13">
    <location>
        <begin position="62"/>
        <end position="124"/>
    </location>
</feature>
<keyword evidence="2 10" id="KW-0479">Metal-binding</keyword>
<evidence type="ECO:0000256" key="10">
    <source>
        <dbReference type="PROSITE-ProRule" id="PRU00125"/>
    </source>
</evidence>
<sequence>MTLCAGCKKPIYDRYLYHVMDKSWHGSCIVCEVCQTPLDDRCFTRDGLIFCKTDFLKRYGAKCSRCSQNFSRGDLVRYARNKAFHIDCFCCTICQKRLNTGDQLYIINDSTFVCKTDYMKTSHAQNSQQELINQPISESGSEDEEDGKKIEEPVKGPPSSLQLIDSTPAEAILEEQDVLSPADEQHFASSSPDSCCSQEQAKLSKNDDSINGISNGSNGADLAATTGTSVGTSSNGAKRRGPRTTIKAKQLETLKAAFAATPKPTRHIREQLAQETGLNMRVIQVWFQNRRSKERRIKQLRFGAFRPGSRRARSSLLRAEAGLAGASFFPVFFCFFSRFTRRVVCWKLSDGQSLLIFGLINGRAAAKLNHYQIGEQKANIYASFKMIVAFQLSRFSVCAPAALQNLTRMADPYYHSHMGYYCDPYSGTHEQNSGPSQGELALINPSQMQPGNFLMQHTDDGAVASLEAHQNSEITYMMEETAIRSQPSPDMQMGSEEVFRSRHVYNTTPVSIVSQKADHHHHHHVMSTLNW</sequence>
<name>A0A0V1LH80_9BILA</name>
<evidence type="ECO:0000256" key="8">
    <source>
        <dbReference type="ARBA" id="ARBA00023242"/>
    </source>
</evidence>
<dbReference type="GO" id="GO:0000977">
    <property type="term" value="F:RNA polymerase II transcription regulatory region sequence-specific DNA binding"/>
    <property type="evidence" value="ECO:0007669"/>
    <property type="project" value="TreeGrafter"/>
</dbReference>
<dbReference type="GO" id="GO:0030182">
    <property type="term" value="P:neuron differentiation"/>
    <property type="evidence" value="ECO:0007669"/>
    <property type="project" value="TreeGrafter"/>
</dbReference>
<dbReference type="SMART" id="SM00389">
    <property type="entry name" value="HOX"/>
    <property type="match status" value="1"/>
</dbReference>
<comment type="subcellular location">
    <subcellularLocation>
        <location evidence="1 9 11">Nucleus</location>
    </subcellularLocation>
</comment>
<evidence type="ECO:0000313" key="16">
    <source>
        <dbReference type="Proteomes" id="UP000054721"/>
    </source>
</evidence>
<keyword evidence="4 10" id="KW-0862">Zinc</keyword>
<dbReference type="SUPFAM" id="SSF46689">
    <property type="entry name" value="Homeodomain-like"/>
    <property type="match status" value="1"/>
</dbReference>
<evidence type="ECO:0000256" key="9">
    <source>
        <dbReference type="PROSITE-ProRule" id="PRU00108"/>
    </source>
</evidence>
<dbReference type="FunFam" id="1.10.10.60:FF:000075">
    <property type="entry name" value="LIM/homeobox protein Lhx1"/>
    <property type="match status" value="1"/>
</dbReference>
<feature type="compositionally biased region" description="Polar residues" evidence="12">
    <location>
        <begin position="125"/>
        <end position="136"/>
    </location>
</feature>
<dbReference type="InterPro" id="IPR009057">
    <property type="entry name" value="Homeodomain-like_sf"/>
</dbReference>
<keyword evidence="8 9" id="KW-0539">Nucleus</keyword>
<organism evidence="15 16">
    <name type="scientific">Trichinella nativa</name>
    <dbReference type="NCBI Taxonomy" id="6335"/>
    <lineage>
        <taxon>Eukaryota</taxon>
        <taxon>Metazoa</taxon>
        <taxon>Ecdysozoa</taxon>
        <taxon>Nematoda</taxon>
        <taxon>Enoplea</taxon>
        <taxon>Dorylaimia</taxon>
        <taxon>Trichinellida</taxon>
        <taxon>Trichinellidae</taxon>
        <taxon>Trichinella</taxon>
    </lineage>
</organism>